<dbReference type="SUPFAM" id="SSF52540">
    <property type="entry name" value="P-loop containing nucleoside triphosphate hydrolases"/>
    <property type="match status" value="1"/>
</dbReference>
<dbReference type="PANTHER" id="PTHR10465">
    <property type="entry name" value="TRANSMEMBRANE GTPASE FZO1"/>
    <property type="match status" value="1"/>
</dbReference>
<protein>
    <submittedName>
        <fullName evidence="8">Dynamin family protein</fullName>
    </submittedName>
</protein>
<dbReference type="GO" id="GO:0016020">
    <property type="term" value="C:membrane"/>
    <property type="evidence" value="ECO:0007669"/>
    <property type="project" value="UniProtKB-SubCell"/>
</dbReference>
<evidence type="ECO:0000256" key="2">
    <source>
        <dbReference type="ARBA" id="ARBA00022741"/>
    </source>
</evidence>
<dbReference type="InterPro" id="IPR027417">
    <property type="entry name" value="P-loop_NTPase"/>
</dbReference>
<dbReference type="GO" id="GO:0008053">
    <property type="term" value="P:mitochondrial fusion"/>
    <property type="evidence" value="ECO:0007669"/>
    <property type="project" value="TreeGrafter"/>
</dbReference>
<dbReference type="InterPro" id="IPR045063">
    <property type="entry name" value="Dynamin_N"/>
</dbReference>
<dbReference type="Gene3D" id="3.40.50.300">
    <property type="entry name" value="P-loop containing nucleotide triphosphate hydrolases"/>
    <property type="match status" value="1"/>
</dbReference>
<dbReference type="GO" id="GO:0003924">
    <property type="term" value="F:GTPase activity"/>
    <property type="evidence" value="ECO:0007669"/>
    <property type="project" value="InterPro"/>
</dbReference>
<comment type="subcellular location">
    <subcellularLocation>
        <location evidence="1">Membrane</location>
    </subcellularLocation>
</comment>
<proteinExistence type="predicted"/>
<feature type="domain" description="Dynamin N-terminal" evidence="7">
    <location>
        <begin position="68"/>
        <end position="252"/>
    </location>
</feature>
<keyword evidence="6" id="KW-0175">Coiled coil</keyword>
<evidence type="ECO:0000256" key="5">
    <source>
        <dbReference type="ARBA" id="ARBA00023136"/>
    </source>
</evidence>
<dbReference type="Pfam" id="PF00350">
    <property type="entry name" value="Dynamin_N"/>
    <property type="match status" value="1"/>
</dbReference>
<evidence type="ECO:0000256" key="4">
    <source>
        <dbReference type="ARBA" id="ARBA00023134"/>
    </source>
</evidence>
<evidence type="ECO:0000256" key="6">
    <source>
        <dbReference type="SAM" id="Coils"/>
    </source>
</evidence>
<evidence type="ECO:0000259" key="7">
    <source>
        <dbReference type="Pfam" id="PF00350"/>
    </source>
</evidence>
<feature type="coiled-coil region" evidence="6">
    <location>
        <begin position="745"/>
        <end position="791"/>
    </location>
</feature>
<dbReference type="InterPro" id="IPR027094">
    <property type="entry name" value="Mitofusin_fam"/>
</dbReference>
<accession>A0A977KUM2</accession>
<dbReference type="Proteomes" id="UP001065613">
    <property type="component" value="Chromosome"/>
</dbReference>
<dbReference type="GO" id="GO:0005525">
    <property type="term" value="F:GTP binding"/>
    <property type="evidence" value="ECO:0007669"/>
    <property type="project" value="UniProtKB-KW"/>
</dbReference>
<name>A0A977KUM2_9CYAN</name>
<dbReference type="KEGG" id="wna:KA717_21555"/>
<dbReference type="PANTHER" id="PTHR10465:SF0">
    <property type="entry name" value="SARCALUMENIN"/>
    <property type="match status" value="1"/>
</dbReference>
<evidence type="ECO:0000256" key="1">
    <source>
        <dbReference type="ARBA" id="ARBA00004370"/>
    </source>
</evidence>
<keyword evidence="3" id="KW-0378">Hydrolase</keyword>
<organism evidence="8">
    <name type="scientific">Woronichinia naegeliana WA131</name>
    <dbReference type="NCBI Taxonomy" id="2824559"/>
    <lineage>
        <taxon>Bacteria</taxon>
        <taxon>Bacillati</taxon>
        <taxon>Cyanobacteriota</taxon>
        <taxon>Cyanophyceae</taxon>
        <taxon>Synechococcales</taxon>
        <taxon>Coelosphaeriaceae</taxon>
        <taxon>Woronichinia</taxon>
    </lineage>
</organism>
<feature type="coiled-coil region" evidence="6">
    <location>
        <begin position="582"/>
        <end position="612"/>
    </location>
</feature>
<evidence type="ECO:0000256" key="3">
    <source>
        <dbReference type="ARBA" id="ARBA00022801"/>
    </source>
</evidence>
<keyword evidence="4" id="KW-0342">GTP-binding</keyword>
<reference evidence="8" key="1">
    <citation type="submission" date="2021-04" db="EMBL/GenBank/DDBJ databases">
        <title>Genome sequence of Woronichinia naegeliana from Washington state freshwater lake bloom.</title>
        <authorList>
            <person name="Dreher T.W."/>
        </authorList>
    </citation>
    <scope>NUCLEOTIDE SEQUENCE</scope>
    <source>
        <strain evidence="8">WA131</strain>
    </source>
</reference>
<keyword evidence="5" id="KW-0472">Membrane</keyword>
<evidence type="ECO:0000313" key="8">
    <source>
        <dbReference type="EMBL" id="UXE58620.1"/>
    </source>
</evidence>
<dbReference type="AlphaFoldDB" id="A0A977KUM2"/>
<sequence>MTQKSYEVFQAVENKANLLAVYWDNFKTEIIQHLPESYHAEIDELSSNLEKASEKLIDELRHPTLILATTGTTSSGKSTLVNFLCGADIVPTAVSEMSAGTVTIEYSEERALIIQETQGALWECGKWKGISDEEIYDRLDEVMISYLNAREEQTNLACPQSIIYYPFRLVKDEKILELPKGVAAKLLDLPGLSHVGDEGSLSVIKQCREALCLVTYNSAENNQVTQEKLLSEVVEQVKELKASPARMLFILNRVDEFRKDVKWPRNEDRFFDKMTKSIKAKLMEELGEYVKDTENLAIVKLSTLPALLAVQIEKNKELIQDILGELPSIEDKWSSHDRSRIDVLLKPYEIVDDYFKPLIKNIVKSLPPDPKDLSIKQRSLIAQELRQQSYAQVFEEHLKIHIAEHFPKLVIPQAIERFNVAAGNSIAQWAVQTTTVILNSSEEDYQREIERLSQIKSSLDHFLKVSDANLRKPFEKINQKCEEYLSQQTKADPLSVLTEAITELQFTEPYNDIEEKLIPLYDWRNALGRGVDQILEAVAESLEKGIVTLDHPNFKKASIANVKLLESNLGRLIKLGYSYSTARDGQNVVAKTQEEKDNLNQKNKELNELSIHLSLIIAQVLDKISTQEIHRMYEAVNELFICHLAYLEKGSNSIAENIVIRFPESELNKVKNDLKFDFVKFDSDFKIKEEDYTEERRTWKHWLWIVPKKEERSSENAEIPSTGQILSDWKKQLKKVEPDMLKQVIEWLLAQINDLKKNVDETQSDVLNLYRDRLEKARQEITLDYEQKQNVWKPMQQRAEKLKERFSRLGNFQEEVNPSGN</sequence>
<gene>
    <name evidence="8" type="ORF">KA717_21555</name>
</gene>
<dbReference type="EMBL" id="CP073041">
    <property type="protein sequence ID" value="UXE58620.1"/>
    <property type="molecule type" value="Genomic_DNA"/>
</dbReference>
<keyword evidence="2" id="KW-0547">Nucleotide-binding</keyword>